<dbReference type="Pfam" id="PF13407">
    <property type="entry name" value="Peripla_BP_4"/>
    <property type="match status" value="1"/>
</dbReference>
<gene>
    <name evidence="6" type="ORF">E1956_31730</name>
</gene>
<evidence type="ECO:0000256" key="2">
    <source>
        <dbReference type="ARBA" id="ARBA00007639"/>
    </source>
</evidence>
<evidence type="ECO:0000313" key="7">
    <source>
        <dbReference type="Proteomes" id="UP000295727"/>
    </source>
</evidence>
<dbReference type="KEGG" id="ppai:E1956_31730"/>
<feature type="domain" description="Periplasmic binding protein" evidence="5">
    <location>
        <begin position="25"/>
        <end position="281"/>
    </location>
</feature>
<dbReference type="GO" id="GO:0030246">
    <property type="term" value="F:carbohydrate binding"/>
    <property type="evidence" value="ECO:0007669"/>
    <property type="project" value="UniProtKB-ARBA"/>
</dbReference>
<sequence length="306" mass="32314">MNFLSRSLLALATALPIAAYAGTTIGVSMAHFDDNFLTTVRESMASEGKAKNVSLDFEDAQGDVGRQVSQVEAFVAQHVAAIIVNPADASATKRMTDAARKAGIPIVYVNRKPDEPLGNGAYFVGSDSLVAGHLQMEYLAKKLNGHGNIALMLGELSTDATRDRTRGVKDIVAKNPGIHVVAEQTANFDRSQAINLMSQWLSAGKKFDAIAANNDEMALGALIAMRQAGVSPKAVLVGGVDATKDALFAMSKGDLAVTVFQDGKGQGKAAVDMAAKLAGGDKSVQSEAWIPYQLVTPENYKGFVNR</sequence>
<dbReference type="SUPFAM" id="SSF53822">
    <property type="entry name" value="Periplasmic binding protein-like I"/>
    <property type="match status" value="1"/>
</dbReference>
<dbReference type="CDD" id="cd06301">
    <property type="entry name" value="PBP1_rhizopine_binding-like"/>
    <property type="match status" value="1"/>
</dbReference>
<protein>
    <submittedName>
        <fullName evidence="6">Sugar ABC transporter substrate-binding protein</fullName>
    </submittedName>
</protein>
<accession>A0A4P7CZE9</accession>
<dbReference type="InterPro" id="IPR028082">
    <property type="entry name" value="Peripla_BP_I"/>
</dbReference>
<evidence type="ECO:0000313" key="6">
    <source>
        <dbReference type="EMBL" id="QBR01729.1"/>
    </source>
</evidence>
<dbReference type="RefSeq" id="WP_134756677.1">
    <property type="nucleotide sequence ID" value="NZ_CP038150.1"/>
</dbReference>
<dbReference type="PANTHER" id="PTHR46847">
    <property type="entry name" value="D-ALLOSE-BINDING PERIPLASMIC PROTEIN-RELATED"/>
    <property type="match status" value="1"/>
</dbReference>
<dbReference type="GO" id="GO:0030313">
    <property type="term" value="C:cell envelope"/>
    <property type="evidence" value="ECO:0007669"/>
    <property type="project" value="UniProtKB-SubCell"/>
</dbReference>
<dbReference type="PANTHER" id="PTHR46847:SF1">
    <property type="entry name" value="D-ALLOSE-BINDING PERIPLASMIC PROTEIN-RELATED"/>
    <property type="match status" value="1"/>
</dbReference>
<evidence type="ECO:0000256" key="4">
    <source>
        <dbReference type="SAM" id="SignalP"/>
    </source>
</evidence>
<dbReference type="InterPro" id="IPR025997">
    <property type="entry name" value="SBP_2_dom"/>
</dbReference>
<dbReference type="Gene3D" id="3.40.50.2300">
    <property type="match status" value="2"/>
</dbReference>
<feature type="chain" id="PRO_5020210120" evidence="4">
    <location>
        <begin position="22"/>
        <end position="306"/>
    </location>
</feature>
<keyword evidence="3 4" id="KW-0732">Signal</keyword>
<keyword evidence="7" id="KW-1185">Reference proteome</keyword>
<reference evidence="6 7" key="1">
    <citation type="submission" date="2019-03" db="EMBL/GenBank/DDBJ databases">
        <title>Paraburkholderia sp. 7MH5, isolated from subtropical forest soil.</title>
        <authorList>
            <person name="Gao Z.-H."/>
            <person name="Qiu L.-H."/>
        </authorList>
    </citation>
    <scope>NUCLEOTIDE SEQUENCE [LARGE SCALE GENOMIC DNA]</scope>
    <source>
        <strain evidence="6 7">7MH5</strain>
    </source>
</reference>
<dbReference type="EMBL" id="CP038150">
    <property type="protein sequence ID" value="QBR01729.1"/>
    <property type="molecule type" value="Genomic_DNA"/>
</dbReference>
<proteinExistence type="inferred from homology"/>
<dbReference type="Proteomes" id="UP000295727">
    <property type="component" value="Chromosome 3"/>
</dbReference>
<dbReference type="AlphaFoldDB" id="A0A4P7CZE9"/>
<feature type="signal peptide" evidence="4">
    <location>
        <begin position="1"/>
        <end position="21"/>
    </location>
</feature>
<evidence type="ECO:0000256" key="1">
    <source>
        <dbReference type="ARBA" id="ARBA00004196"/>
    </source>
</evidence>
<comment type="subcellular location">
    <subcellularLocation>
        <location evidence="1">Cell envelope</location>
    </subcellularLocation>
</comment>
<organism evidence="6 7">
    <name type="scientific">Paraburkholderia pallida</name>
    <dbReference type="NCBI Taxonomy" id="2547399"/>
    <lineage>
        <taxon>Bacteria</taxon>
        <taxon>Pseudomonadati</taxon>
        <taxon>Pseudomonadota</taxon>
        <taxon>Betaproteobacteria</taxon>
        <taxon>Burkholderiales</taxon>
        <taxon>Burkholderiaceae</taxon>
        <taxon>Paraburkholderia</taxon>
    </lineage>
</organism>
<evidence type="ECO:0000256" key="3">
    <source>
        <dbReference type="ARBA" id="ARBA00022729"/>
    </source>
</evidence>
<dbReference type="OrthoDB" id="9769193at2"/>
<comment type="similarity">
    <text evidence="2">Belongs to the bacterial solute-binding protein 2 family.</text>
</comment>
<name>A0A4P7CZE9_9BURK</name>
<evidence type="ECO:0000259" key="5">
    <source>
        <dbReference type="Pfam" id="PF13407"/>
    </source>
</evidence>